<accession>A0A9P4IT15</accession>
<feature type="signal peptide" evidence="1">
    <location>
        <begin position="1"/>
        <end position="18"/>
    </location>
</feature>
<keyword evidence="1" id="KW-0732">Signal</keyword>
<dbReference type="InterPro" id="IPR046925">
    <property type="entry name" value="WD-like_fungi"/>
</dbReference>
<organism evidence="3 4">
    <name type="scientific">Myriangium duriaei CBS 260.36</name>
    <dbReference type="NCBI Taxonomy" id="1168546"/>
    <lineage>
        <taxon>Eukaryota</taxon>
        <taxon>Fungi</taxon>
        <taxon>Dikarya</taxon>
        <taxon>Ascomycota</taxon>
        <taxon>Pezizomycotina</taxon>
        <taxon>Dothideomycetes</taxon>
        <taxon>Dothideomycetidae</taxon>
        <taxon>Myriangiales</taxon>
        <taxon>Myriangiaceae</taxon>
        <taxon>Myriangium</taxon>
    </lineage>
</organism>
<proteinExistence type="predicted"/>
<gene>
    <name evidence="3" type="ORF">K461DRAFT_57826</name>
</gene>
<dbReference type="OrthoDB" id="3936102at2759"/>
<evidence type="ECO:0000259" key="2">
    <source>
        <dbReference type="Pfam" id="PF20493"/>
    </source>
</evidence>
<dbReference type="Proteomes" id="UP000799439">
    <property type="component" value="Unassembled WGS sequence"/>
</dbReference>
<sequence>MISKTALVMLSCISSMMASPMLEPTSPRMVELSREKISGGHLVYFGHPKRTNDIHEVEKRGWFGSTPKCTVTATPSCDSKHHLARNAICDKLVTELWGDSGVVVPDSPRQICYLGEAIDKNAHCCVSWSKAVPNLTKGDLAVHANSILSTCTSNGISGRVANVLVGKSNTCAAVCLSNRGTRCK</sequence>
<evidence type="ECO:0000313" key="3">
    <source>
        <dbReference type="EMBL" id="KAF2149146.1"/>
    </source>
</evidence>
<feature type="chain" id="PRO_5040310269" description="WD-like domain-containing protein" evidence="1">
    <location>
        <begin position="19"/>
        <end position="184"/>
    </location>
</feature>
<reference evidence="3" key="1">
    <citation type="journal article" date="2020" name="Stud. Mycol.">
        <title>101 Dothideomycetes genomes: a test case for predicting lifestyles and emergence of pathogens.</title>
        <authorList>
            <person name="Haridas S."/>
            <person name="Albert R."/>
            <person name="Binder M."/>
            <person name="Bloem J."/>
            <person name="Labutti K."/>
            <person name="Salamov A."/>
            <person name="Andreopoulos B."/>
            <person name="Baker S."/>
            <person name="Barry K."/>
            <person name="Bills G."/>
            <person name="Bluhm B."/>
            <person name="Cannon C."/>
            <person name="Castanera R."/>
            <person name="Culley D."/>
            <person name="Daum C."/>
            <person name="Ezra D."/>
            <person name="Gonzalez J."/>
            <person name="Henrissat B."/>
            <person name="Kuo A."/>
            <person name="Liang C."/>
            <person name="Lipzen A."/>
            <person name="Lutzoni F."/>
            <person name="Magnuson J."/>
            <person name="Mondo S."/>
            <person name="Nolan M."/>
            <person name="Ohm R."/>
            <person name="Pangilinan J."/>
            <person name="Park H.-J."/>
            <person name="Ramirez L."/>
            <person name="Alfaro M."/>
            <person name="Sun H."/>
            <person name="Tritt A."/>
            <person name="Yoshinaga Y."/>
            <person name="Zwiers L.-H."/>
            <person name="Turgeon B."/>
            <person name="Goodwin S."/>
            <person name="Spatafora J."/>
            <person name="Crous P."/>
            <person name="Grigoriev I."/>
        </authorList>
    </citation>
    <scope>NUCLEOTIDE SEQUENCE</scope>
    <source>
        <strain evidence="3">CBS 260.36</strain>
    </source>
</reference>
<name>A0A9P4IT15_9PEZI</name>
<comment type="caution">
    <text evidence="3">The sequence shown here is derived from an EMBL/GenBank/DDBJ whole genome shotgun (WGS) entry which is preliminary data.</text>
</comment>
<dbReference type="Pfam" id="PF20493">
    <property type="entry name" value="WD-like_fungi"/>
    <property type="match status" value="1"/>
</dbReference>
<dbReference type="AlphaFoldDB" id="A0A9P4IT15"/>
<feature type="domain" description="WD-like" evidence="2">
    <location>
        <begin position="73"/>
        <end position="183"/>
    </location>
</feature>
<keyword evidence="4" id="KW-1185">Reference proteome</keyword>
<dbReference type="EMBL" id="ML996092">
    <property type="protein sequence ID" value="KAF2149146.1"/>
    <property type="molecule type" value="Genomic_DNA"/>
</dbReference>
<evidence type="ECO:0000256" key="1">
    <source>
        <dbReference type="SAM" id="SignalP"/>
    </source>
</evidence>
<evidence type="ECO:0000313" key="4">
    <source>
        <dbReference type="Proteomes" id="UP000799439"/>
    </source>
</evidence>
<protein>
    <recommendedName>
        <fullName evidence="2">WD-like domain-containing protein</fullName>
    </recommendedName>
</protein>